<keyword evidence="2" id="KW-0479">Metal-binding</keyword>
<dbReference type="RefSeq" id="XP_011300737.1">
    <property type="nucleotide sequence ID" value="XM_011302435.1"/>
</dbReference>
<evidence type="ECO:0000256" key="5">
    <source>
        <dbReference type="SAM" id="MobiDB-lite"/>
    </source>
</evidence>
<dbReference type="GO" id="GO:0046872">
    <property type="term" value="F:metal ion binding"/>
    <property type="evidence" value="ECO:0007669"/>
    <property type="project" value="UniProtKB-KW"/>
</dbReference>
<dbReference type="PROSITE" id="PS01031">
    <property type="entry name" value="SHSP"/>
    <property type="match status" value="1"/>
</dbReference>
<evidence type="ECO:0000313" key="8">
    <source>
        <dbReference type="RefSeq" id="XP_011300737.1"/>
    </source>
</evidence>
<feature type="binding site" evidence="2">
    <location>
        <position position="113"/>
    </location>
    <ligand>
        <name>Zn(2+)</name>
        <dbReference type="ChEBI" id="CHEBI:29105"/>
        <label>1</label>
    </ligand>
</feature>
<evidence type="ECO:0000256" key="4">
    <source>
        <dbReference type="RuleBase" id="RU003616"/>
    </source>
</evidence>
<accession>A0A9R1T0L3</accession>
<evidence type="ECO:0000256" key="3">
    <source>
        <dbReference type="PROSITE-ProRule" id="PRU00285"/>
    </source>
</evidence>
<dbReference type="GeneID" id="105265117"/>
<gene>
    <name evidence="8" type="primary">LOC105265117</name>
</gene>
<dbReference type="AlphaFoldDB" id="A0A9R1T0L3"/>
<keyword evidence="7" id="KW-1185">Reference proteome</keyword>
<organism evidence="7 8">
    <name type="scientific">Fopius arisanus</name>
    <dbReference type="NCBI Taxonomy" id="64838"/>
    <lineage>
        <taxon>Eukaryota</taxon>
        <taxon>Metazoa</taxon>
        <taxon>Ecdysozoa</taxon>
        <taxon>Arthropoda</taxon>
        <taxon>Hexapoda</taxon>
        <taxon>Insecta</taxon>
        <taxon>Pterygota</taxon>
        <taxon>Neoptera</taxon>
        <taxon>Endopterygota</taxon>
        <taxon>Hymenoptera</taxon>
        <taxon>Apocrita</taxon>
        <taxon>Ichneumonoidea</taxon>
        <taxon>Braconidae</taxon>
        <taxon>Opiinae</taxon>
        <taxon>Fopius</taxon>
    </lineage>
</organism>
<dbReference type="KEGG" id="fas:105265117"/>
<dbReference type="InterPro" id="IPR002068">
    <property type="entry name" value="A-crystallin/Hsp20_dom"/>
</dbReference>
<dbReference type="GO" id="GO:0005634">
    <property type="term" value="C:nucleus"/>
    <property type="evidence" value="ECO:0007669"/>
    <property type="project" value="TreeGrafter"/>
</dbReference>
<dbReference type="PRINTS" id="PR00299">
    <property type="entry name" value="ACRYSTALLIN"/>
</dbReference>
<dbReference type="CDD" id="cd06526">
    <property type="entry name" value="metazoan_ACD"/>
    <property type="match status" value="1"/>
</dbReference>
<dbReference type="PANTHER" id="PTHR45640:SF34">
    <property type="entry name" value="PROTEIN LETHAL(2)ESSENTIAL FOR LIFE"/>
    <property type="match status" value="1"/>
</dbReference>
<dbReference type="Proteomes" id="UP000694866">
    <property type="component" value="Unplaced"/>
</dbReference>
<proteinExistence type="inferred from homology"/>
<dbReference type="GO" id="GO:0042026">
    <property type="term" value="P:protein refolding"/>
    <property type="evidence" value="ECO:0007669"/>
    <property type="project" value="TreeGrafter"/>
</dbReference>
<reference evidence="8" key="1">
    <citation type="submission" date="2025-08" db="UniProtKB">
        <authorList>
            <consortium name="RefSeq"/>
        </authorList>
    </citation>
    <scope>IDENTIFICATION</scope>
    <source>
        <strain evidence="8">USDA-PBARC FA_bdor</strain>
        <tissue evidence="8">Whole organism</tissue>
    </source>
</reference>
<evidence type="ECO:0000256" key="1">
    <source>
        <dbReference type="PIRNR" id="PIRNR036514"/>
    </source>
</evidence>
<protein>
    <submittedName>
        <fullName evidence="8">Protein lethal(2)essential for life-like</fullName>
    </submittedName>
</protein>
<dbReference type="GO" id="GO:0051082">
    <property type="term" value="F:unfolded protein binding"/>
    <property type="evidence" value="ECO:0007669"/>
    <property type="project" value="TreeGrafter"/>
</dbReference>
<feature type="region of interest" description="Disordered" evidence="5">
    <location>
        <begin position="169"/>
        <end position="214"/>
    </location>
</feature>
<dbReference type="GO" id="GO:0009408">
    <property type="term" value="P:response to heat"/>
    <property type="evidence" value="ECO:0007669"/>
    <property type="project" value="UniProtKB-ARBA"/>
</dbReference>
<feature type="binding site" evidence="2">
    <location>
        <position position="115"/>
    </location>
    <ligand>
        <name>Zn(2+)</name>
        <dbReference type="ChEBI" id="CHEBI:29105"/>
        <label>1</label>
    </ligand>
</feature>
<name>A0A9R1T0L3_9HYME</name>
<dbReference type="PIRSF" id="PIRSF036514">
    <property type="entry name" value="Sm_HSP_B1"/>
    <property type="match status" value="1"/>
</dbReference>
<sequence>MSLLPMLFSNWWENLDHPHHLRNQHFGRVLNANEFLHDSISPLDSSLMVLRAPRTRFHHFHPYEKAIARKSEGLSVVHADKDKFQVNLDVQQFTPEEINVKVVGRNVVIDGKHEEKQDEHGFVSRQFTRKYLVPEQCEIDELKSHLSSDGVLTITAPRKKALENANERAIPIIHTGQPALKDAEASSSQTKDSNTPKTPVTRSQEKSSKTVKAA</sequence>
<evidence type="ECO:0000256" key="2">
    <source>
        <dbReference type="PIRSR" id="PIRSR036514-1"/>
    </source>
</evidence>
<evidence type="ECO:0000259" key="6">
    <source>
        <dbReference type="PROSITE" id="PS01031"/>
    </source>
</evidence>
<dbReference type="OrthoDB" id="1431247at2759"/>
<dbReference type="Gene3D" id="2.60.40.790">
    <property type="match status" value="1"/>
</dbReference>
<dbReference type="InterPro" id="IPR055269">
    <property type="entry name" value="Alpha-crystallin/HSP_16"/>
</dbReference>
<feature type="domain" description="SHSP" evidence="6">
    <location>
        <begin position="65"/>
        <end position="173"/>
    </location>
</feature>
<comment type="similarity">
    <text evidence="1 3 4">Belongs to the small heat shock protein (HSP20) family.</text>
</comment>
<dbReference type="InterPro" id="IPR008978">
    <property type="entry name" value="HSP20-like_chaperone"/>
</dbReference>
<dbReference type="SUPFAM" id="SSF49764">
    <property type="entry name" value="HSP20-like chaperones"/>
    <property type="match status" value="1"/>
</dbReference>
<dbReference type="Pfam" id="PF00011">
    <property type="entry name" value="HSP20"/>
    <property type="match status" value="1"/>
</dbReference>
<dbReference type="PANTHER" id="PTHR45640">
    <property type="entry name" value="HEAT SHOCK PROTEIN HSP-12.2-RELATED"/>
    <property type="match status" value="1"/>
</dbReference>
<feature type="compositionally biased region" description="Polar residues" evidence="5">
    <location>
        <begin position="185"/>
        <end position="202"/>
    </location>
</feature>
<dbReference type="InterPro" id="IPR001436">
    <property type="entry name" value="Alpha-crystallin/sHSP_animal"/>
</dbReference>
<keyword evidence="2" id="KW-0862">Zinc</keyword>
<evidence type="ECO:0000313" key="7">
    <source>
        <dbReference type="Proteomes" id="UP000694866"/>
    </source>
</evidence>
<feature type="binding site" evidence="2">
    <location>
        <position position="120"/>
    </location>
    <ligand>
        <name>Zn(2+)</name>
        <dbReference type="ChEBI" id="CHEBI:29105"/>
        <label>1</label>
    </ligand>
</feature>
<dbReference type="GO" id="GO:0005737">
    <property type="term" value="C:cytoplasm"/>
    <property type="evidence" value="ECO:0007669"/>
    <property type="project" value="TreeGrafter"/>
</dbReference>